<protein>
    <recommendedName>
        <fullName evidence="3">histidine kinase</fullName>
        <ecNumber evidence="3">2.7.13.3</ecNumber>
    </recommendedName>
</protein>
<dbReference type="EC" id="2.7.13.3" evidence="3"/>
<dbReference type="Proteomes" id="UP000033115">
    <property type="component" value="Chromosome"/>
</dbReference>
<evidence type="ECO:0000313" key="14">
    <source>
        <dbReference type="EMBL" id="AKA69023.1"/>
    </source>
</evidence>
<evidence type="ECO:0000256" key="1">
    <source>
        <dbReference type="ARBA" id="ARBA00000085"/>
    </source>
</evidence>
<dbReference type="Gene3D" id="1.10.287.130">
    <property type="match status" value="1"/>
</dbReference>
<keyword evidence="11 12" id="KW-0472">Membrane</keyword>
<evidence type="ECO:0000256" key="5">
    <source>
        <dbReference type="ARBA" id="ARBA00022553"/>
    </source>
</evidence>
<evidence type="ECO:0000256" key="4">
    <source>
        <dbReference type="ARBA" id="ARBA00022475"/>
    </source>
</evidence>
<feature type="domain" description="Histidine kinase" evidence="13">
    <location>
        <begin position="126"/>
        <end position="335"/>
    </location>
</feature>
<dbReference type="GO" id="GO:0004721">
    <property type="term" value="F:phosphoprotein phosphatase activity"/>
    <property type="evidence" value="ECO:0007669"/>
    <property type="project" value="TreeGrafter"/>
</dbReference>
<dbReference type="EMBL" id="CP009933">
    <property type="protein sequence ID" value="AKA69023.1"/>
    <property type="molecule type" value="Genomic_DNA"/>
</dbReference>
<keyword evidence="9 12" id="KW-1133">Transmembrane helix</keyword>
<evidence type="ECO:0000256" key="9">
    <source>
        <dbReference type="ARBA" id="ARBA00022989"/>
    </source>
</evidence>
<evidence type="ECO:0000256" key="10">
    <source>
        <dbReference type="ARBA" id="ARBA00023012"/>
    </source>
</evidence>
<keyword evidence="10" id="KW-0902">Two-component regulatory system</keyword>
<evidence type="ECO:0000256" key="3">
    <source>
        <dbReference type="ARBA" id="ARBA00012438"/>
    </source>
</evidence>
<keyword evidence="15" id="KW-1185">Reference proteome</keyword>
<dbReference type="KEGG" id="csq:CSCA_1898"/>
<feature type="transmembrane region" description="Helical" evidence="12">
    <location>
        <begin position="12"/>
        <end position="31"/>
    </location>
</feature>
<evidence type="ECO:0000256" key="8">
    <source>
        <dbReference type="ARBA" id="ARBA00022777"/>
    </source>
</evidence>
<dbReference type="InterPro" id="IPR003661">
    <property type="entry name" value="HisK_dim/P_dom"/>
</dbReference>
<dbReference type="HOGENOM" id="CLU_000445_13_1_9"/>
<dbReference type="SUPFAM" id="SSF47384">
    <property type="entry name" value="Homodimeric domain of signal transducing histidine kinase"/>
    <property type="match status" value="1"/>
</dbReference>
<evidence type="ECO:0000256" key="6">
    <source>
        <dbReference type="ARBA" id="ARBA00022679"/>
    </source>
</evidence>
<keyword evidence="5" id="KW-0597">Phosphoprotein</keyword>
<reference evidence="14 15" key="1">
    <citation type="journal article" date="2015" name="J. Biotechnol.">
        <title>Complete genome sequence of a malodorant-producing acetogen, Clostridium scatologenes ATCC 25775(T).</title>
        <authorList>
            <person name="Zhu Z."/>
            <person name="Guo T."/>
            <person name="Zheng H."/>
            <person name="Song T."/>
            <person name="Ouyang P."/>
            <person name="Xie J."/>
        </authorList>
    </citation>
    <scope>NUCLEOTIDE SEQUENCE [LARGE SCALE GENOMIC DNA]</scope>
    <source>
        <strain evidence="14 15">ATCC 25775</strain>
    </source>
</reference>
<evidence type="ECO:0000256" key="12">
    <source>
        <dbReference type="SAM" id="Phobius"/>
    </source>
</evidence>
<keyword evidence="7 12" id="KW-0812">Transmembrane</keyword>
<keyword evidence="4" id="KW-1003">Cell membrane</keyword>
<dbReference type="PRINTS" id="PR00344">
    <property type="entry name" value="BCTRLSENSOR"/>
</dbReference>
<dbReference type="InterPro" id="IPR036890">
    <property type="entry name" value="HATPase_C_sf"/>
</dbReference>
<dbReference type="PANTHER" id="PTHR45453">
    <property type="entry name" value="PHOSPHATE REGULON SENSOR PROTEIN PHOR"/>
    <property type="match status" value="1"/>
</dbReference>
<dbReference type="InterPro" id="IPR004358">
    <property type="entry name" value="Sig_transdc_His_kin-like_C"/>
</dbReference>
<dbReference type="PROSITE" id="PS50109">
    <property type="entry name" value="HIS_KIN"/>
    <property type="match status" value="1"/>
</dbReference>
<dbReference type="PANTHER" id="PTHR45453:SF2">
    <property type="entry name" value="HISTIDINE KINASE"/>
    <property type="match status" value="1"/>
</dbReference>
<dbReference type="Pfam" id="PF02518">
    <property type="entry name" value="HATPase_c"/>
    <property type="match status" value="1"/>
</dbReference>
<evidence type="ECO:0000256" key="11">
    <source>
        <dbReference type="ARBA" id="ARBA00023136"/>
    </source>
</evidence>
<dbReference type="AlphaFoldDB" id="A0A0E3JNB4"/>
<comment type="catalytic activity">
    <reaction evidence="1">
        <text>ATP + protein L-histidine = ADP + protein N-phospho-L-histidine.</text>
        <dbReference type="EC" id="2.7.13.3"/>
    </reaction>
</comment>
<proteinExistence type="predicted"/>
<dbReference type="GO" id="GO:0005886">
    <property type="term" value="C:plasma membrane"/>
    <property type="evidence" value="ECO:0007669"/>
    <property type="project" value="UniProtKB-SubCell"/>
</dbReference>
<dbReference type="STRING" id="1548.CSCA_1898"/>
<accession>A0A0E3JNB4</accession>
<name>A0A0E3JNB4_CLOSL</name>
<gene>
    <name evidence="14" type="ORF">CSCA_1898</name>
</gene>
<evidence type="ECO:0000313" key="15">
    <source>
        <dbReference type="Proteomes" id="UP000033115"/>
    </source>
</evidence>
<dbReference type="InterPro" id="IPR003594">
    <property type="entry name" value="HATPase_dom"/>
</dbReference>
<dbReference type="InterPro" id="IPR050351">
    <property type="entry name" value="BphY/WalK/GraS-like"/>
</dbReference>
<dbReference type="GO" id="GO:0000155">
    <property type="term" value="F:phosphorelay sensor kinase activity"/>
    <property type="evidence" value="ECO:0007669"/>
    <property type="project" value="InterPro"/>
</dbReference>
<dbReference type="CDD" id="cd00082">
    <property type="entry name" value="HisKA"/>
    <property type="match status" value="1"/>
</dbReference>
<evidence type="ECO:0000256" key="2">
    <source>
        <dbReference type="ARBA" id="ARBA00004651"/>
    </source>
</evidence>
<evidence type="ECO:0000259" key="13">
    <source>
        <dbReference type="PROSITE" id="PS50109"/>
    </source>
</evidence>
<sequence>MSLKEYLRDRRSLIIFFITLMIFIGGVIFFDKSIRMLKSNAEYLVTVSFLMFLIYLAIDYSIIAYHISKIKKIPKEGLDWIYSLPSPLSWEQKIYLDTINKLHENANIQIEKLINNNNESVEFLTTWVHEIKTPIAASKLIIENNLNNDNEKLLYAVEMEIEKVEDYIQRVLFYSRINDFSKDYRIDTVKIEQIVKDSIKGEASWFINKDIKLEVENLDIEVNSDYKWLKFIIKQILDNAIKYTAKGGNIKIYAKVEQKEKILCIKDNGIGIRKEDIERVFEKSFTGYNGRVKQHSTGMGLYISQKLAEKLGHYITIDSKYGSGVEVSIHFPFMSYM</sequence>
<comment type="subcellular location">
    <subcellularLocation>
        <location evidence="2">Cell membrane</location>
        <topology evidence="2">Multi-pass membrane protein</topology>
    </subcellularLocation>
</comment>
<dbReference type="InterPro" id="IPR036097">
    <property type="entry name" value="HisK_dim/P_sf"/>
</dbReference>
<keyword evidence="6" id="KW-0808">Transferase</keyword>
<dbReference type="SMART" id="SM00387">
    <property type="entry name" value="HATPase_c"/>
    <property type="match status" value="1"/>
</dbReference>
<dbReference type="SUPFAM" id="SSF55874">
    <property type="entry name" value="ATPase domain of HSP90 chaperone/DNA topoisomerase II/histidine kinase"/>
    <property type="match status" value="1"/>
</dbReference>
<feature type="transmembrane region" description="Helical" evidence="12">
    <location>
        <begin position="43"/>
        <end position="65"/>
    </location>
</feature>
<dbReference type="Gene3D" id="3.30.565.10">
    <property type="entry name" value="Histidine kinase-like ATPase, C-terminal domain"/>
    <property type="match status" value="1"/>
</dbReference>
<dbReference type="InterPro" id="IPR005467">
    <property type="entry name" value="His_kinase_dom"/>
</dbReference>
<evidence type="ECO:0000256" key="7">
    <source>
        <dbReference type="ARBA" id="ARBA00022692"/>
    </source>
</evidence>
<organism evidence="14 15">
    <name type="scientific">Clostridium scatologenes</name>
    <dbReference type="NCBI Taxonomy" id="1548"/>
    <lineage>
        <taxon>Bacteria</taxon>
        <taxon>Bacillati</taxon>
        <taxon>Bacillota</taxon>
        <taxon>Clostridia</taxon>
        <taxon>Eubacteriales</taxon>
        <taxon>Clostridiaceae</taxon>
        <taxon>Clostridium</taxon>
    </lineage>
</organism>
<dbReference type="RefSeq" id="WP_029161792.1">
    <property type="nucleotide sequence ID" value="NZ_CP009933.1"/>
</dbReference>
<keyword evidence="8 14" id="KW-0418">Kinase</keyword>
<dbReference type="GO" id="GO:0016036">
    <property type="term" value="P:cellular response to phosphate starvation"/>
    <property type="evidence" value="ECO:0007669"/>
    <property type="project" value="TreeGrafter"/>
</dbReference>